<keyword evidence="1" id="KW-0472">Membrane</keyword>
<dbReference type="Proteomes" id="UP001162483">
    <property type="component" value="Unassembled WGS sequence"/>
</dbReference>
<keyword evidence="3" id="KW-1185">Reference proteome</keyword>
<name>A0ABN9GN34_9NEOB</name>
<reference evidence="2" key="1">
    <citation type="submission" date="2023-05" db="EMBL/GenBank/DDBJ databases">
        <authorList>
            <person name="Stuckert A."/>
        </authorList>
    </citation>
    <scope>NUCLEOTIDE SEQUENCE</scope>
</reference>
<evidence type="ECO:0000256" key="1">
    <source>
        <dbReference type="SAM" id="Phobius"/>
    </source>
</evidence>
<keyword evidence="1" id="KW-1133">Transmembrane helix</keyword>
<proteinExistence type="predicted"/>
<dbReference type="EMBL" id="CATNWA010018889">
    <property type="protein sequence ID" value="CAI9610086.1"/>
    <property type="molecule type" value="Genomic_DNA"/>
</dbReference>
<evidence type="ECO:0000313" key="3">
    <source>
        <dbReference type="Proteomes" id="UP001162483"/>
    </source>
</evidence>
<feature type="non-terminal residue" evidence="2">
    <location>
        <position position="56"/>
    </location>
</feature>
<evidence type="ECO:0000313" key="2">
    <source>
        <dbReference type="EMBL" id="CAI9610086.1"/>
    </source>
</evidence>
<protein>
    <submittedName>
        <fullName evidence="2">Uncharacterized protein</fullName>
    </submittedName>
</protein>
<keyword evidence="1" id="KW-0812">Transmembrane</keyword>
<gene>
    <name evidence="2" type="ORF">SPARVUS_LOCUS14361619</name>
</gene>
<accession>A0ABN9GN34</accession>
<feature type="transmembrane region" description="Helical" evidence="1">
    <location>
        <begin position="12"/>
        <end position="33"/>
    </location>
</feature>
<comment type="caution">
    <text evidence="2">The sequence shown here is derived from an EMBL/GenBank/DDBJ whole genome shotgun (WGS) entry which is preliminary data.</text>
</comment>
<sequence>MTLGRNGLTSGAIKGLIMCCMLFYCGAGVCTAGNTTDRERETLLFRSACSRAVREV</sequence>
<organism evidence="2 3">
    <name type="scientific">Staurois parvus</name>
    <dbReference type="NCBI Taxonomy" id="386267"/>
    <lineage>
        <taxon>Eukaryota</taxon>
        <taxon>Metazoa</taxon>
        <taxon>Chordata</taxon>
        <taxon>Craniata</taxon>
        <taxon>Vertebrata</taxon>
        <taxon>Euteleostomi</taxon>
        <taxon>Amphibia</taxon>
        <taxon>Batrachia</taxon>
        <taxon>Anura</taxon>
        <taxon>Neobatrachia</taxon>
        <taxon>Ranoidea</taxon>
        <taxon>Ranidae</taxon>
        <taxon>Staurois</taxon>
    </lineage>
</organism>